<dbReference type="GO" id="GO:0030897">
    <property type="term" value="C:HOPS complex"/>
    <property type="evidence" value="ECO:0007669"/>
    <property type="project" value="TreeGrafter"/>
</dbReference>
<dbReference type="Gene3D" id="3.30.40.10">
    <property type="entry name" value="Zinc/RING finger domain, C3HC4 (zinc finger)"/>
    <property type="match status" value="1"/>
</dbReference>
<dbReference type="EMBL" id="LR877149">
    <property type="protein sequence ID" value="CAD2215528.1"/>
    <property type="molecule type" value="Genomic_DNA"/>
</dbReference>
<evidence type="ECO:0000256" key="4">
    <source>
        <dbReference type="PROSITE-ProRule" id="PRU01006"/>
    </source>
</evidence>
<organism evidence="6 7">
    <name type="scientific">Angomonas deanei</name>
    <dbReference type="NCBI Taxonomy" id="59799"/>
    <lineage>
        <taxon>Eukaryota</taxon>
        <taxon>Discoba</taxon>
        <taxon>Euglenozoa</taxon>
        <taxon>Kinetoplastea</taxon>
        <taxon>Metakinetoplastina</taxon>
        <taxon>Trypanosomatida</taxon>
        <taxon>Trypanosomatidae</taxon>
        <taxon>Strigomonadinae</taxon>
        <taxon>Angomonas</taxon>
    </lineage>
</organism>
<proteinExistence type="predicted"/>
<keyword evidence="2" id="KW-0863">Zinc-finger</keyword>
<accession>A0A7G2C6S8</accession>
<sequence>MVNRLISLNRRREAVGVLCKYCHSATELVAAWYTHLPSLMRSYPVELTNGLVKCMMKDAHAGRPILLEVDRLLPILLNYEVSFNEDGSTENRVLYCLEHCIFRFDYPSPAVHNYYIYLLAKEKDEERLYEALTSSLFYDPEYALRVCVERGCKKVSFTLYKKLELYEHALRYLLENSEPQQEQWRELTFVEEMLRGLALKLSHDRAKNLWLLAAGYSFRKQGSKSVRQIIEHSGGLLGIEDVLQFYDNHMVVAEFKGVIQKALNQYTQDIASLNQRQKEVYETAERVKQDIASLQQQTEQVPPDATCHLCQRRINSAKSRPYVVYPGCNHIVHEGCAKKRLQNMGGLEAFVTDDGISPQLLEDVQTVTDLVYFDCVVCGEASIVELDIPLCHPDGSWDI</sequence>
<gene>
    <name evidence="6" type="ORF">ADEAN_000298300</name>
</gene>
<dbReference type="GO" id="GO:0007032">
    <property type="term" value="P:endosome organization"/>
    <property type="evidence" value="ECO:0007669"/>
    <property type="project" value="TreeGrafter"/>
</dbReference>
<dbReference type="GO" id="GO:0008270">
    <property type="term" value="F:zinc ion binding"/>
    <property type="evidence" value="ECO:0007669"/>
    <property type="project" value="UniProtKB-KW"/>
</dbReference>
<dbReference type="AlphaFoldDB" id="A0A7G2C6S8"/>
<evidence type="ECO:0000256" key="3">
    <source>
        <dbReference type="ARBA" id="ARBA00022833"/>
    </source>
</evidence>
<feature type="coiled-coil region" evidence="5">
    <location>
        <begin position="263"/>
        <end position="297"/>
    </location>
</feature>
<evidence type="ECO:0000313" key="7">
    <source>
        <dbReference type="Proteomes" id="UP000515908"/>
    </source>
</evidence>
<dbReference type="VEuPathDB" id="TriTrypDB:ADEAN_000298300"/>
<evidence type="ECO:0000256" key="2">
    <source>
        <dbReference type="ARBA" id="ARBA00022771"/>
    </source>
</evidence>
<name>A0A7G2C6S8_9TRYP</name>
<evidence type="ECO:0000313" key="6">
    <source>
        <dbReference type="EMBL" id="CAD2215528.1"/>
    </source>
</evidence>
<feature type="repeat" description="CHCR" evidence="4">
    <location>
        <begin position="66"/>
        <end position="226"/>
    </location>
</feature>
<dbReference type="GO" id="GO:0005768">
    <property type="term" value="C:endosome"/>
    <property type="evidence" value="ECO:0007669"/>
    <property type="project" value="TreeGrafter"/>
</dbReference>
<protein>
    <submittedName>
        <fullName evidence="6">Region in Clathrin and VPS/Vacuolar sorting protein 39 domain 2, putative</fullName>
    </submittedName>
</protein>
<keyword evidence="7" id="KW-1185">Reference proteome</keyword>
<evidence type="ECO:0000256" key="5">
    <source>
        <dbReference type="SAM" id="Coils"/>
    </source>
</evidence>
<dbReference type="PANTHER" id="PTHR23323:SF26">
    <property type="entry name" value="VACUOLAR PROTEIN SORTING-ASSOCIATED PROTEIN 18 HOMOLOG"/>
    <property type="match status" value="1"/>
</dbReference>
<dbReference type="InterPro" id="IPR013083">
    <property type="entry name" value="Znf_RING/FYVE/PHD"/>
</dbReference>
<dbReference type="GO" id="GO:0030674">
    <property type="term" value="F:protein-macromolecule adaptor activity"/>
    <property type="evidence" value="ECO:0007669"/>
    <property type="project" value="TreeGrafter"/>
</dbReference>
<reference evidence="6 7" key="1">
    <citation type="submission" date="2020-08" db="EMBL/GenBank/DDBJ databases">
        <authorList>
            <person name="Newling K."/>
            <person name="Davey J."/>
            <person name="Forrester S."/>
        </authorList>
    </citation>
    <scope>NUCLEOTIDE SEQUENCE [LARGE SCALE GENOMIC DNA]</scope>
    <source>
        <strain evidence="7">Crithidia deanei Carvalho (ATCC PRA-265)</strain>
    </source>
</reference>
<dbReference type="GO" id="GO:0007033">
    <property type="term" value="P:vacuole organization"/>
    <property type="evidence" value="ECO:0007669"/>
    <property type="project" value="TreeGrafter"/>
</dbReference>
<dbReference type="GO" id="GO:0006904">
    <property type="term" value="P:vesicle docking involved in exocytosis"/>
    <property type="evidence" value="ECO:0007669"/>
    <property type="project" value="TreeGrafter"/>
</dbReference>
<keyword evidence="5" id="KW-0175">Coiled coil</keyword>
<dbReference type="PROSITE" id="PS50236">
    <property type="entry name" value="CHCR"/>
    <property type="match status" value="1"/>
</dbReference>
<dbReference type="InterPro" id="IPR000547">
    <property type="entry name" value="Clathrin_H-chain/VPS_repeat"/>
</dbReference>
<dbReference type="PANTHER" id="PTHR23323">
    <property type="entry name" value="VACUOLAR PROTEIN SORTING-ASSOCIATED PROTEIN"/>
    <property type="match status" value="1"/>
</dbReference>
<keyword evidence="3" id="KW-0862">Zinc</keyword>
<keyword evidence="1" id="KW-0479">Metal-binding</keyword>
<dbReference type="Proteomes" id="UP000515908">
    <property type="component" value="Chromosome 05"/>
</dbReference>
<evidence type="ECO:0000256" key="1">
    <source>
        <dbReference type="ARBA" id="ARBA00022723"/>
    </source>
</evidence>
<dbReference type="GO" id="GO:0048284">
    <property type="term" value="P:organelle fusion"/>
    <property type="evidence" value="ECO:0007669"/>
    <property type="project" value="TreeGrafter"/>
</dbReference>
<dbReference type="GO" id="GO:0006886">
    <property type="term" value="P:intracellular protein transport"/>
    <property type="evidence" value="ECO:0007669"/>
    <property type="project" value="UniProtKB-UniRule"/>
</dbReference>